<evidence type="ECO:0000256" key="2">
    <source>
        <dbReference type="PIRSR" id="PIRSR613078-2"/>
    </source>
</evidence>
<dbReference type="CDD" id="cd07067">
    <property type="entry name" value="HP_PGM_like"/>
    <property type="match status" value="1"/>
</dbReference>
<dbReference type="InterPro" id="IPR050275">
    <property type="entry name" value="PGM_Phosphatase"/>
</dbReference>
<comment type="caution">
    <text evidence="4">The sequence shown here is derived from an EMBL/GenBank/DDBJ whole genome shotgun (WGS) entry which is preliminary data.</text>
</comment>
<keyword evidence="5" id="KW-1185">Reference proteome</keyword>
<feature type="binding site" evidence="2">
    <location>
        <begin position="77"/>
        <end position="80"/>
    </location>
    <ligand>
        <name>substrate</name>
    </ligand>
</feature>
<feature type="binding site" evidence="2">
    <location>
        <begin position="2"/>
        <end position="9"/>
    </location>
    <ligand>
        <name>substrate</name>
    </ligand>
</feature>
<dbReference type="PATRIC" id="fig|1423754.3.peg.746"/>
<dbReference type="PANTHER" id="PTHR48100">
    <property type="entry name" value="BROAD-SPECIFICITY PHOSPHATASE YOR283W-RELATED"/>
    <property type="match status" value="1"/>
</dbReference>
<proteinExistence type="predicted"/>
<dbReference type="eggNOG" id="COG0406">
    <property type="taxonomic scope" value="Bacteria"/>
</dbReference>
<dbReference type="Pfam" id="PF00300">
    <property type="entry name" value="His_Phos_1"/>
    <property type="match status" value="1"/>
</dbReference>
<dbReference type="STRING" id="1423754.FC39_GL000724"/>
<dbReference type="AlphaFoldDB" id="A0A0R1YM11"/>
<evidence type="ECO:0000313" key="4">
    <source>
        <dbReference type="EMBL" id="KRM40252.1"/>
    </source>
</evidence>
<feature type="compositionally biased region" description="Polar residues" evidence="3">
    <location>
        <begin position="1"/>
        <end position="20"/>
    </location>
</feature>
<evidence type="ECO:0000256" key="3">
    <source>
        <dbReference type="SAM" id="MobiDB-lite"/>
    </source>
</evidence>
<dbReference type="PANTHER" id="PTHR48100:SF5">
    <property type="entry name" value="HISTIDINE PHOSPHATASE FAMILY PROTEIN"/>
    <property type="match status" value="1"/>
</dbReference>
<dbReference type="Gene3D" id="3.40.50.1240">
    <property type="entry name" value="Phosphoglycerate mutase-like"/>
    <property type="match status" value="1"/>
</dbReference>
<dbReference type="EMBL" id="AZGI01000025">
    <property type="protein sequence ID" value="KRM40252.1"/>
    <property type="molecule type" value="Genomic_DNA"/>
</dbReference>
<dbReference type="SMART" id="SM00855">
    <property type="entry name" value="PGAM"/>
    <property type="match status" value="1"/>
</dbReference>
<dbReference type="InterPro" id="IPR013078">
    <property type="entry name" value="His_Pase_superF_clade-1"/>
</dbReference>
<feature type="active site" description="Tele-phosphohistidine intermediate" evidence="1">
    <location>
        <position position="3"/>
    </location>
</feature>
<accession>A0A0R1YM11</accession>
<dbReference type="GO" id="GO:0005737">
    <property type="term" value="C:cytoplasm"/>
    <property type="evidence" value="ECO:0007669"/>
    <property type="project" value="TreeGrafter"/>
</dbReference>
<reference evidence="4 5" key="1">
    <citation type="journal article" date="2015" name="Genome Announc.">
        <title>Expanding the biotechnology potential of lactobacilli through comparative genomics of 213 strains and associated genera.</title>
        <authorList>
            <person name="Sun Z."/>
            <person name="Harris H.M."/>
            <person name="McCann A."/>
            <person name="Guo C."/>
            <person name="Argimon S."/>
            <person name="Zhang W."/>
            <person name="Yang X."/>
            <person name="Jeffery I.B."/>
            <person name="Cooney J.C."/>
            <person name="Kagawa T.F."/>
            <person name="Liu W."/>
            <person name="Song Y."/>
            <person name="Salvetti E."/>
            <person name="Wrobel A."/>
            <person name="Rasinkangas P."/>
            <person name="Parkhill J."/>
            <person name="Rea M.C."/>
            <person name="O'Sullivan O."/>
            <person name="Ritari J."/>
            <person name="Douillard F.P."/>
            <person name="Paul Ross R."/>
            <person name="Yang R."/>
            <person name="Briner A.E."/>
            <person name="Felis G.E."/>
            <person name="de Vos W.M."/>
            <person name="Barrangou R."/>
            <person name="Klaenhammer T.R."/>
            <person name="Caufield P.W."/>
            <person name="Cui Y."/>
            <person name="Zhang H."/>
            <person name="O'Toole P.W."/>
        </authorList>
    </citation>
    <scope>NUCLEOTIDE SEQUENCE [LARGE SCALE GENOMIC DNA]</scope>
    <source>
        <strain evidence="4 5">DSM 5661</strain>
    </source>
</reference>
<name>A0A0R1YM11_9LACO</name>
<organism evidence="4 5">
    <name type="scientific">Lactobacillus hamsteri DSM 5661 = JCM 6256</name>
    <dbReference type="NCBI Taxonomy" id="1423754"/>
    <lineage>
        <taxon>Bacteria</taxon>
        <taxon>Bacillati</taxon>
        <taxon>Bacillota</taxon>
        <taxon>Bacilli</taxon>
        <taxon>Lactobacillales</taxon>
        <taxon>Lactobacillaceae</taxon>
        <taxon>Lactobacillus</taxon>
    </lineage>
</organism>
<dbReference type="GO" id="GO:0016791">
    <property type="term" value="F:phosphatase activity"/>
    <property type="evidence" value="ECO:0007669"/>
    <property type="project" value="TreeGrafter"/>
</dbReference>
<dbReference type="Proteomes" id="UP000051223">
    <property type="component" value="Unassembled WGS sequence"/>
</dbReference>
<dbReference type="InterPro" id="IPR029033">
    <property type="entry name" value="His_PPase_superfam"/>
</dbReference>
<dbReference type="SUPFAM" id="SSF53254">
    <property type="entry name" value="Phosphoglycerate mutase-like"/>
    <property type="match status" value="1"/>
</dbReference>
<evidence type="ECO:0000313" key="5">
    <source>
        <dbReference type="Proteomes" id="UP000051223"/>
    </source>
</evidence>
<protein>
    <submittedName>
        <fullName evidence="4">Phosphoglycerate mutase</fullName>
    </submittedName>
</protein>
<feature type="binding site" evidence="2">
    <location>
        <position position="54"/>
    </location>
    <ligand>
        <name>substrate</name>
    </ligand>
</feature>
<evidence type="ECO:0000256" key="1">
    <source>
        <dbReference type="PIRSR" id="PIRSR613078-1"/>
    </source>
</evidence>
<sequence length="187" mass="21712">MRHGQTRFNAQHRMQGSSDSRLTKLGVKQVEATRDYFIKHGIEFNKAYCSTQERASETLEIVTNHQLDYERIKDLREKDYGFFDGKKNFLWVFHHFLVRPKVEDNHDVVERMERGMNLVLRDAQDGDKILVVGHGDSLSQYIRAKSGNTKFKGFQNAQFVKLVTDGQTIDYDSTVWPAKNVRLGLSE</sequence>
<feature type="region of interest" description="Disordered" evidence="3">
    <location>
        <begin position="1"/>
        <end position="21"/>
    </location>
</feature>
<gene>
    <name evidence="4" type="ORF">FC39_GL000724</name>
</gene>
<feature type="active site" description="Proton donor/acceptor" evidence="1">
    <location>
        <position position="77"/>
    </location>
</feature>